<proteinExistence type="predicted"/>
<dbReference type="CDD" id="cd00590">
    <property type="entry name" value="RRM_SF"/>
    <property type="match status" value="1"/>
</dbReference>
<feature type="region of interest" description="Disordered" evidence="3">
    <location>
        <begin position="360"/>
        <end position="385"/>
    </location>
</feature>
<evidence type="ECO:0000256" key="3">
    <source>
        <dbReference type="SAM" id="MobiDB-lite"/>
    </source>
</evidence>
<dbReference type="EMBL" id="JAVRJZ010000007">
    <property type="protein sequence ID" value="KAK2720316.1"/>
    <property type="molecule type" value="Genomic_DNA"/>
</dbReference>
<dbReference type="InterPro" id="IPR036390">
    <property type="entry name" value="WH_DNA-bd_sf"/>
</dbReference>
<dbReference type="InterPro" id="IPR012677">
    <property type="entry name" value="Nucleotide-bd_a/b_plait_sf"/>
</dbReference>
<sequence length="540" mass="61768">MIQLSKTEQVLRKMKQYNIDILALSKIRWKGVGQETLDHGYVLLYSGENNHHQAGVGLMMSPAAYRTMLKWTPLNERILFARFATTHTKLFVIVCYAPTNEADDDVKDSFYETLKGVTKDIPKHDVLCVAGDLNAKVGADRKYCPEVLGPHGLGQINENGALLVDFALSNDLVVEMAENIEHNERILRKVRKQIEFYLSDANLSKDRVTCCTYSEAISSGGIPADFFLKCNRVKERITTIAEIEEALKTSKYLQFADGKVFRKFPFQPRTNQDRCTIYVENIPSYATQEKVRKWFRPYGKVVYVSLPKSKAGTIKGYAFVEFNTEEEAERCKASHQESGMYIENRDPAELLSVKTFEGFEDHEGETETGEPENQPCESAEEVHSEEVTKEDVATQFRILSRNDWKKERNKYLNNWRKEGKARRQEIWRQQMKINRRRKIAEEEKALQPKTELNFQCGLIVKISLKEEIHDPKSIKDQLKAIGGIKYVEAMQGAVEAIVRTESPDVASSLVKNPLGKGEVLTGKQLFMLWLIHALTIKIKL</sequence>
<reference evidence="6" key="1">
    <citation type="submission" date="2023-07" db="EMBL/GenBank/DDBJ databases">
        <title>Chromosome-level genome assembly of Artemia franciscana.</title>
        <authorList>
            <person name="Jo E."/>
        </authorList>
    </citation>
    <scope>NUCLEOTIDE SEQUENCE</scope>
    <source>
        <tissue evidence="6">Whole body</tissue>
    </source>
</reference>
<dbReference type="SUPFAM" id="SSF54928">
    <property type="entry name" value="RNA-binding domain, RBD"/>
    <property type="match status" value="1"/>
</dbReference>
<evidence type="ECO:0000313" key="7">
    <source>
        <dbReference type="Proteomes" id="UP001187531"/>
    </source>
</evidence>
<dbReference type="Gene3D" id="1.10.10.10">
    <property type="entry name" value="Winged helix-like DNA-binding domain superfamily/Winged helix DNA-binding domain"/>
    <property type="match status" value="1"/>
</dbReference>
<dbReference type="InterPro" id="IPR006630">
    <property type="entry name" value="La_HTH"/>
</dbReference>
<keyword evidence="1 2" id="KW-0694">RNA-binding</keyword>
<dbReference type="SUPFAM" id="SSF46785">
    <property type="entry name" value="Winged helix' DNA-binding domain"/>
    <property type="match status" value="1"/>
</dbReference>
<feature type="domain" description="HTH La-type RNA-binding" evidence="5">
    <location>
        <begin position="180"/>
        <end position="273"/>
    </location>
</feature>
<dbReference type="InterPro" id="IPR036691">
    <property type="entry name" value="Endo/exonu/phosph_ase_sf"/>
</dbReference>
<organism evidence="6 7">
    <name type="scientific">Artemia franciscana</name>
    <name type="common">Brine shrimp</name>
    <name type="synonym">Artemia sanfranciscana</name>
    <dbReference type="NCBI Taxonomy" id="6661"/>
    <lineage>
        <taxon>Eukaryota</taxon>
        <taxon>Metazoa</taxon>
        <taxon>Ecdysozoa</taxon>
        <taxon>Arthropoda</taxon>
        <taxon>Crustacea</taxon>
        <taxon>Branchiopoda</taxon>
        <taxon>Anostraca</taxon>
        <taxon>Artemiidae</taxon>
        <taxon>Artemia</taxon>
    </lineage>
</organism>
<evidence type="ECO:0000256" key="1">
    <source>
        <dbReference type="ARBA" id="ARBA00022884"/>
    </source>
</evidence>
<keyword evidence="7" id="KW-1185">Reference proteome</keyword>
<dbReference type="PROSITE" id="PS50102">
    <property type="entry name" value="RRM"/>
    <property type="match status" value="1"/>
</dbReference>
<dbReference type="Pfam" id="PF00076">
    <property type="entry name" value="RRM_1"/>
    <property type="match status" value="1"/>
</dbReference>
<dbReference type="PANTHER" id="PTHR23227">
    <property type="entry name" value="BUCENTAUR RELATED"/>
    <property type="match status" value="1"/>
</dbReference>
<accession>A0AA88I8S9</accession>
<dbReference type="AlphaFoldDB" id="A0AA88I8S9"/>
<dbReference type="CDD" id="cd09076">
    <property type="entry name" value="L1-EN"/>
    <property type="match status" value="1"/>
</dbReference>
<protein>
    <submittedName>
        <fullName evidence="6">Uncharacterized protein</fullName>
    </submittedName>
</protein>
<dbReference type="SMART" id="SM00360">
    <property type="entry name" value="RRM"/>
    <property type="match status" value="1"/>
</dbReference>
<feature type="compositionally biased region" description="Acidic residues" evidence="3">
    <location>
        <begin position="360"/>
        <end position="370"/>
    </location>
</feature>
<feature type="domain" description="RRM" evidence="4">
    <location>
        <begin position="275"/>
        <end position="345"/>
    </location>
</feature>
<evidence type="ECO:0000259" key="4">
    <source>
        <dbReference type="PROSITE" id="PS50102"/>
    </source>
</evidence>
<name>A0AA88I8S9_ARTSF</name>
<dbReference type="Proteomes" id="UP001187531">
    <property type="component" value="Unassembled WGS sequence"/>
</dbReference>
<dbReference type="PROSITE" id="PS50961">
    <property type="entry name" value="HTH_LA"/>
    <property type="match status" value="1"/>
</dbReference>
<dbReference type="InterPro" id="IPR035979">
    <property type="entry name" value="RBD_domain_sf"/>
</dbReference>
<evidence type="ECO:0000256" key="2">
    <source>
        <dbReference type="PROSITE-ProRule" id="PRU00332"/>
    </source>
</evidence>
<dbReference type="InterPro" id="IPR036388">
    <property type="entry name" value="WH-like_DNA-bd_sf"/>
</dbReference>
<comment type="caution">
    <text evidence="6">The sequence shown here is derived from an EMBL/GenBank/DDBJ whole genome shotgun (WGS) entry which is preliminary data.</text>
</comment>
<dbReference type="InterPro" id="IPR000504">
    <property type="entry name" value="RRM_dom"/>
</dbReference>
<dbReference type="PANTHER" id="PTHR23227:SF67">
    <property type="entry name" value="CRANIOFACIAL DEVELOPMENT PROTEIN 2-LIKE"/>
    <property type="match status" value="1"/>
</dbReference>
<dbReference type="Gene3D" id="3.30.70.330">
    <property type="match status" value="2"/>
</dbReference>
<evidence type="ECO:0000313" key="6">
    <source>
        <dbReference type="EMBL" id="KAK2720316.1"/>
    </source>
</evidence>
<dbReference type="Pfam" id="PF08777">
    <property type="entry name" value="RRM_3"/>
    <property type="match status" value="1"/>
</dbReference>
<dbReference type="Gene3D" id="3.60.10.10">
    <property type="entry name" value="Endonuclease/exonuclease/phosphatase"/>
    <property type="match status" value="1"/>
</dbReference>
<dbReference type="GO" id="GO:0003723">
    <property type="term" value="F:RNA binding"/>
    <property type="evidence" value="ECO:0007669"/>
    <property type="project" value="UniProtKB-UniRule"/>
</dbReference>
<evidence type="ECO:0000259" key="5">
    <source>
        <dbReference type="PROSITE" id="PS50961"/>
    </source>
</evidence>
<dbReference type="SUPFAM" id="SSF56219">
    <property type="entry name" value="DNase I-like"/>
    <property type="match status" value="1"/>
</dbReference>
<dbReference type="SMART" id="SM00715">
    <property type="entry name" value="LA"/>
    <property type="match status" value="1"/>
</dbReference>
<gene>
    <name evidence="6" type="ORF">QYM36_004261</name>
</gene>
<dbReference type="InterPro" id="IPR027124">
    <property type="entry name" value="Swc5/CFDP1/2"/>
</dbReference>
<dbReference type="InterPro" id="IPR014886">
    <property type="entry name" value="La_xRRM"/>
</dbReference>